<dbReference type="NCBIfam" id="TIGR01444">
    <property type="entry name" value="fkbM_fam"/>
    <property type="match status" value="1"/>
</dbReference>
<dbReference type="SUPFAM" id="SSF53335">
    <property type="entry name" value="S-adenosyl-L-methionine-dependent methyltransferases"/>
    <property type="match status" value="1"/>
</dbReference>
<dbReference type="Proteomes" id="UP000612055">
    <property type="component" value="Unassembled WGS sequence"/>
</dbReference>
<dbReference type="PANTHER" id="PTHR34203">
    <property type="entry name" value="METHYLTRANSFERASE, FKBM FAMILY PROTEIN"/>
    <property type="match status" value="1"/>
</dbReference>
<dbReference type="PANTHER" id="PTHR34203:SF13">
    <property type="entry name" value="EXPRESSED PROTEIN"/>
    <property type="match status" value="1"/>
</dbReference>
<sequence length="259" mass="27714">MAVTGWTGRVEGGVIRDWAEEWFTPFTYKFKVPSLFVDVGANIGRTSVPIVTNTGAAHSVVAIEPVRSNLNFICQDLFFNAIPLGGAGARYHLVAGAASAAWGEIQIHVPIGRGDNAAISAEAAVKNVGGAAEAERITTFPLDDYLAQLRRHRAIPVGGLKGIKIDTQGHEYYVLKGLNHTLSTVKQLAIYAENDPGLMAAAGVNPSEMYAYMRGHGFKAYCYADVSVTTVDGQEVIAVSGNEEAGDSIHCGDMFWIKV</sequence>
<feature type="domain" description="Methyltransferase FkbM" evidence="1">
    <location>
        <begin position="38"/>
        <end position="219"/>
    </location>
</feature>
<dbReference type="InterPro" id="IPR052514">
    <property type="entry name" value="SAM-dependent_MTase"/>
</dbReference>
<organism evidence="2 3">
    <name type="scientific">Edaphochlamys debaryana</name>
    <dbReference type="NCBI Taxonomy" id="47281"/>
    <lineage>
        <taxon>Eukaryota</taxon>
        <taxon>Viridiplantae</taxon>
        <taxon>Chlorophyta</taxon>
        <taxon>core chlorophytes</taxon>
        <taxon>Chlorophyceae</taxon>
        <taxon>CS clade</taxon>
        <taxon>Chlamydomonadales</taxon>
        <taxon>Chlamydomonadales incertae sedis</taxon>
        <taxon>Edaphochlamys</taxon>
    </lineage>
</organism>
<dbReference type="Pfam" id="PF05050">
    <property type="entry name" value="Methyltransf_21"/>
    <property type="match status" value="1"/>
</dbReference>
<dbReference type="OrthoDB" id="191325at2759"/>
<name>A0A836BND2_9CHLO</name>
<keyword evidence="3" id="KW-1185">Reference proteome</keyword>
<accession>A0A836BND2</accession>
<dbReference type="AlphaFoldDB" id="A0A836BND2"/>
<evidence type="ECO:0000259" key="1">
    <source>
        <dbReference type="Pfam" id="PF05050"/>
    </source>
</evidence>
<dbReference type="InterPro" id="IPR029063">
    <property type="entry name" value="SAM-dependent_MTases_sf"/>
</dbReference>
<dbReference type="EMBL" id="JAEHOE010000188">
    <property type="protein sequence ID" value="KAG2483131.1"/>
    <property type="molecule type" value="Genomic_DNA"/>
</dbReference>
<reference evidence="2" key="1">
    <citation type="journal article" date="2020" name="bioRxiv">
        <title>Comparative genomics of Chlamydomonas.</title>
        <authorList>
            <person name="Craig R.J."/>
            <person name="Hasan A.R."/>
            <person name="Ness R.W."/>
            <person name="Keightley P.D."/>
        </authorList>
    </citation>
    <scope>NUCLEOTIDE SEQUENCE</scope>
    <source>
        <strain evidence="2">CCAP 11/70</strain>
    </source>
</reference>
<dbReference type="InterPro" id="IPR006342">
    <property type="entry name" value="FkbM_mtfrase"/>
</dbReference>
<evidence type="ECO:0000313" key="3">
    <source>
        <dbReference type="Proteomes" id="UP000612055"/>
    </source>
</evidence>
<gene>
    <name evidence="2" type="ORF">HYH03_017977</name>
</gene>
<dbReference type="Gene3D" id="3.40.50.150">
    <property type="entry name" value="Vaccinia Virus protein VP39"/>
    <property type="match status" value="1"/>
</dbReference>
<proteinExistence type="predicted"/>
<comment type="caution">
    <text evidence="2">The sequence shown here is derived from an EMBL/GenBank/DDBJ whole genome shotgun (WGS) entry which is preliminary data.</text>
</comment>
<protein>
    <recommendedName>
        <fullName evidence="1">Methyltransferase FkbM domain-containing protein</fullName>
    </recommendedName>
</protein>
<evidence type="ECO:0000313" key="2">
    <source>
        <dbReference type="EMBL" id="KAG2483131.1"/>
    </source>
</evidence>